<organism evidence="2 3">
    <name type="scientific">Agrilutibacter niabensis</name>
    <dbReference type="NCBI Taxonomy" id="380628"/>
    <lineage>
        <taxon>Bacteria</taxon>
        <taxon>Pseudomonadati</taxon>
        <taxon>Pseudomonadota</taxon>
        <taxon>Gammaproteobacteria</taxon>
        <taxon>Lysobacterales</taxon>
        <taxon>Lysobacteraceae</taxon>
        <taxon>Agrilutibacter</taxon>
    </lineage>
</organism>
<dbReference type="RefSeq" id="WP_310054161.1">
    <property type="nucleotide sequence ID" value="NZ_JAVDVW010000002.1"/>
</dbReference>
<evidence type="ECO:0000313" key="2">
    <source>
        <dbReference type="EMBL" id="MDR7099762.1"/>
    </source>
</evidence>
<dbReference type="EMBL" id="JAVDVW010000002">
    <property type="protein sequence ID" value="MDR7099762.1"/>
    <property type="molecule type" value="Genomic_DNA"/>
</dbReference>
<name>A0ABU1VQK7_9GAMM</name>
<dbReference type="InterPro" id="IPR011008">
    <property type="entry name" value="Dimeric_a/b-barrel"/>
</dbReference>
<protein>
    <submittedName>
        <fullName evidence="2">Heme-degrading monooxygenase HmoA</fullName>
    </submittedName>
</protein>
<dbReference type="Gene3D" id="3.30.70.100">
    <property type="match status" value="1"/>
</dbReference>
<accession>A0ABU1VQK7</accession>
<reference evidence="2 3" key="1">
    <citation type="submission" date="2023-07" db="EMBL/GenBank/DDBJ databases">
        <title>Sorghum-associated microbial communities from plants grown in Nebraska, USA.</title>
        <authorList>
            <person name="Schachtman D."/>
        </authorList>
    </citation>
    <scope>NUCLEOTIDE SEQUENCE [LARGE SCALE GENOMIC DNA]</scope>
    <source>
        <strain evidence="2 3">BE187</strain>
    </source>
</reference>
<feature type="domain" description="ABM" evidence="1">
    <location>
        <begin position="2"/>
        <end position="98"/>
    </location>
</feature>
<dbReference type="SUPFAM" id="SSF54909">
    <property type="entry name" value="Dimeric alpha+beta barrel"/>
    <property type="match status" value="1"/>
</dbReference>
<keyword evidence="2" id="KW-0503">Monooxygenase</keyword>
<proteinExistence type="predicted"/>
<gene>
    <name evidence="2" type="ORF">J2X04_002143</name>
</gene>
<keyword evidence="2" id="KW-0560">Oxidoreductase</keyword>
<evidence type="ECO:0000313" key="3">
    <source>
        <dbReference type="Proteomes" id="UP001267878"/>
    </source>
</evidence>
<dbReference type="PROSITE" id="PS51725">
    <property type="entry name" value="ABM"/>
    <property type="match status" value="1"/>
</dbReference>
<evidence type="ECO:0000259" key="1">
    <source>
        <dbReference type="PROSITE" id="PS51725"/>
    </source>
</evidence>
<keyword evidence="3" id="KW-1185">Reference proteome</keyword>
<dbReference type="Pfam" id="PF03992">
    <property type="entry name" value="ABM"/>
    <property type="match status" value="1"/>
</dbReference>
<dbReference type="Proteomes" id="UP001267878">
    <property type="component" value="Unassembled WGS sequence"/>
</dbReference>
<comment type="caution">
    <text evidence="2">The sequence shown here is derived from an EMBL/GenBank/DDBJ whole genome shotgun (WGS) entry which is preliminary data.</text>
</comment>
<dbReference type="InterPro" id="IPR007138">
    <property type="entry name" value="ABM_dom"/>
</dbReference>
<dbReference type="GO" id="GO:0004497">
    <property type="term" value="F:monooxygenase activity"/>
    <property type="evidence" value="ECO:0007669"/>
    <property type="project" value="UniProtKB-KW"/>
</dbReference>
<sequence length="103" mass="11613">MFAVIWEFEVRAGCEAAFAALYGSEGEWVALFREYPGFVDTELLRDVRPADSDSTRWVTIDRWSSQDAYDAFLTAAQSHYAHIDARGDALTLAERRIGAYTTP</sequence>